<sequence>MYELMEELAESQRRQSHEDWRRYGVVTAIADRCIAVRSTLAGGIVVSGDTDCVIRVARQLSLTRRQAEILVDEAIGLRESLPEELVKMSV</sequence>
<proteinExistence type="predicted"/>
<dbReference type="Proteomes" id="UP001265083">
    <property type="component" value="Unassembled WGS sequence"/>
</dbReference>
<organism evidence="1 2">
    <name type="scientific">Gordonia westfalica</name>
    <dbReference type="NCBI Taxonomy" id="158898"/>
    <lineage>
        <taxon>Bacteria</taxon>
        <taxon>Bacillati</taxon>
        <taxon>Actinomycetota</taxon>
        <taxon>Actinomycetes</taxon>
        <taxon>Mycobacteriales</taxon>
        <taxon>Gordoniaceae</taxon>
        <taxon>Gordonia</taxon>
    </lineage>
</organism>
<dbReference type="EMBL" id="JAVLUS010000028">
    <property type="protein sequence ID" value="MDS1116564.1"/>
    <property type="molecule type" value="Genomic_DNA"/>
</dbReference>
<evidence type="ECO:0000313" key="1">
    <source>
        <dbReference type="EMBL" id="MDS1116564.1"/>
    </source>
</evidence>
<gene>
    <name evidence="1" type="ORF">RD149_22715</name>
</gene>
<keyword evidence="2" id="KW-1185">Reference proteome</keyword>
<reference evidence="1 2" key="1">
    <citation type="submission" date="2023-08" db="EMBL/GenBank/DDBJ databases">
        <title>Bioegradation of LLDPE and BLDPE plastic by marine bacteria from coast plastic debris.</title>
        <authorList>
            <person name="Rong Z."/>
        </authorList>
    </citation>
    <scope>NUCLEOTIDE SEQUENCE [LARGE SCALE GENOMIC DNA]</scope>
    <source>
        <strain evidence="1 2">Z-2</strain>
    </source>
</reference>
<evidence type="ECO:0008006" key="3">
    <source>
        <dbReference type="Google" id="ProtNLM"/>
    </source>
</evidence>
<evidence type="ECO:0000313" key="2">
    <source>
        <dbReference type="Proteomes" id="UP001265083"/>
    </source>
</evidence>
<comment type="caution">
    <text evidence="1">The sequence shown here is derived from an EMBL/GenBank/DDBJ whole genome shotgun (WGS) entry which is preliminary data.</text>
</comment>
<dbReference type="RefSeq" id="WP_310952334.1">
    <property type="nucleotide sequence ID" value="NZ_JAVLUS010000028.1"/>
</dbReference>
<name>A0ABU2H0N2_9ACTN</name>
<protein>
    <recommendedName>
        <fullName evidence="3">ANTAR domain-containing protein</fullName>
    </recommendedName>
</protein>
<accession>A0ABU2H0N2</accession>